<dbReference type="InterPro" id="IPR049021">
    <property type="entry name" value="AmiR_N"/>
</dbReference>
<evidence type="ECO:0000259" key="2">
    <source>
        <dbReference type="PROSITE" id="PS50921"/>
    </source>
</evidence>
<evidence type="ECO:0000313" key="4">
    <source>
        <dbReference type="Proteomes" id="UP001642464"/>
    </source>
</evidence>
<comment type="caution">
    <text evidence="3">The sequence shown here is derived from an EMBL/GenBank/DDBJ whole genome shotgun (WGS) entry which is preliminary data.</text>
</comment>
<dbReference type="Proteomes" id="UP001642464">
    <property type="component" value="Unassembled WGS sequence"/>
</dbReference>
<feature type="non-terminal residue" evidence="3">
    <location>
        <position position="312"/>
    </location>
</feature>
<dbReference type="Gene3D" id="1.10.10.10">
    <property type="entry name" value="Winged helix-like DNA-binding domain superfamily/Winged helix DNA-binding domain"/>
    <property type="match status" value="1"/>
</dbReference>
<dbReference type="Pfam" id="PF21332">
    <property type="entry name" value="AmiR_N"/>
    <property type="match status" value="1"/>
</dbReference>
<reference evidence="3 4" key="1">
    <citation type="submission" date="2024-02" db="EMBL/GenBank/DDBJ databases">
        <authorList>
            <person name="Chen Y."/>
            <person name="Shah S."/>
            <person name="Dougan E. K."/>
            <person name="Thang M."/>
            <person name="Chan C."/>
        </authorList>
    </citation>
    <scope>NUCLEOTIDE SEQUENCE [LARGE SCALE GENOMIC DNA]</scope>
</reference>
<dbReference type="EMBL" id="CAXAMM010031576">
    <property type="protein sequence ID" value="CAK9068365.1"/>
    <property type="molecule type" value="Genomic_DNA"/>
</dbReference>
<dbReference type="InterPro" id="IPR036388">
    <property type="entry name" value="WH-like_DNA-bd_sf"/>
</dbReference>
<dbReference type="InterPro" id="IPR011006">
    <property type="entry name" value="CheY-like_superfamily"/>
</dbReference>
<dbReference type="PROSITE" id="PS50921">
    <property type="entry name" value="ANTAR"/>
    <property type="match status" value="1"/>
</dbReference>
<dbReference type="InterPro" id="IPR005561">
    <property type="entry name" value="ANTAR"/>
</dbReference>
<dbReference type="Pfam" id="PF03861">
    <property type="entry name" value="ANTAR"/>
    <property type="match status" value="1"/>
</dbReference>
<gene>
    <name evidence="3" type="ORF">SCF082_LOCUS34438</name>
</gene>
<dbReference type="PANTHER" id="PTHR47628:SF1">
    <property type="entry name" value="ALIPHATIC AMIDASE EXPRESSION-REGULATING PROTEIN"/>
    <property type="match status" value="1"/>
</dbReference>
<dbReference type="Pfam" id="PF13433">
    <property type="entry name" value="Peripla_BP_5"/>
    <property type="match status" value="1"/>
</dbReference>
<dbReference type="InterPro" id="IPR028082">
    <property type="entry name" value="Peripla_BP_I"/>
</dbReference>
<sequence>ENDRFTARWTARYGHLGHAPADAEATYIAVHLLVRAVARAGGQTGFHAVRDALRGLRFAAPQGLVEVDPVNLHCAMRPRIGRSTDQGTFELLYEADGPIPPDPYLVWGNGAALGRRRIVTNFRGLRALVVHRSDSNRTVLEDILGRLGLEVITLDPGHLTVDGPPDVDLVLFDADEDGFDPGDLSNLAEMPSIALIGNEAPSRLARVFRYQCDSHIQKPIRTSGVFTAVLLAVNGHQRSQRSADQLETMRQRLAGRRTVMKAVLSMMSEQGIDEDAAYERLRRGAMHRRIPIEEMARESLGPDGTSNPLSPE</sequence>
<feature type="domain" description="ANTAR" evidence="2">
    <location>
        <begin position="239"/>
        <end position="300"/>
    </location>
</feature>
<dbReference type="PANTHER" id="PTHR47628">
    <property type="match status" value="1"/>
</dbReference>
<dbReference type="Gene3D" id="3.40.50.2300">
    <property type="match status" value="3"/>
</dbReference>
<dbReference type="SUPFAM" id="SSF52172">
    <property type="entry name" value="CheY-like"/>
    <property type="match status" value="1"/>
</dbReference>
<organism evidence="3 4">
    <name type="scientific">Durusdinium trenchii</name>
    <dbReference type="NCBI Taxonomy" id="1381693"/>
    <lineage>
        <taxon>Eukaryota</taxon>
        <taxon>Sar</taxon>
        <taxon>Alveolata</taxon>
        <taxon>Dinophyceae</taxon>
        <taxon>Suessiales</taxon>
        <taxon>Symbiodiniaceae</taxon>
        <taxon>Durusdinium</taxon>
    </lineage>
</organism>
<keyword evidence="4" id="KW-1185">Reference proteome</keyword>
<proteinExistence type="predicted"/>
<dbReference type="SMART" id="SM01012">
    <property type="entry name" value="ANTAR"/>
    <property type="match status" value="1"/>
</dbReference>
<protein>
    <submittedName>
        <fullName evidence="3">Aliphatic amidase regulator</fullName>
    </submittedName>
</protein>
<name>A0ABP0NX33_9DINO</name>
<dbReference type="SUPFAM" id="SSF53822">
    <property type="entry name" value="Periplasmic binding protein-like I"/>
    <property type="match status" value="1"/>
</dbReference>
<feature type="non-terminal residue" evidence="3">
    <location>
        <position position="1"/>
    </location>
</feature>
<accession>A0ABP0NX33</accession>
<feature type="region of interest" description="Disordered" evidence="1">
    <location>
        <begin position="293"/>
        <end position="312"/>
    </location>
</feature>
<evidence type="ECO:0000313" key="3">
    <source>
        <dbReference type="EMBL" id="CAK9068365.1"/>
    </source>
</evidence>
<evidence type="ECO:0000256" key="1">
    <source>
        <dbReference type="SAM" id="MobiDB-lite"/>
    </source>
</evidence>